<dbReference type="EMBL" id="JAVFWL010000005">
    <property type="protein sequence ID" value="KAK6754496.1"/>
    <property type="molecule type" value="Genomic_DNA"/>
</dbReference>
<name>A0ABR1DYE4_NECAM</name>
<accession>A0ABR1DYE4</accession>
<dbReference type="Proteomes" id="UP001303046">
    <property type="component" value="Unassembled WGS sequence"/>
</dbReference>
<comment type="caution">
    <text evidence="1">The sequence shown here is derived from an EMBL/GenBank/DDBJ whole genome shotgun (WGS) entry which is preliminary data.</text>
</comment>
<protein>
    <submittedName>
        <fullName evidence="1">Uncharacterized protein</fullName>
    </submittedName>
</protein>
<keyword evidence="2" id="KW-1185">Reference proteome</keyword>
<evidence type="ECO:0000313" key="1">
    <source>
        <dbReference type="EMBL" id="KAK6754496.1"/>
    </source>
</evidence>
<proteinExistence type="predicted"/>
<reference evidence="1 2" key="1">
    <citation type="submission" date="2023-08" db="EMBL/GenBank/DDBJ databases">
        <title>A Necator americanus chromosomal reference genome.</title>
        <authorList>
            <person name="Ilik V."/>
            <person name="Petrzelkova K.J."/>
            <person name="Pardy F."/>
            <person name="Fuh T."/>
            <person name="Niatou-Singa F.S."/>
            <person name="Gouil Q."/>
            <person name="Baker L."/>
            <person name="Ritchie M.E."/>
            <person name="Jex A.R."/>
            <person name="Gazzola D."/>
            <person name="Li H."/>
            <person name="Toshio Fujiwara R."/>
            <person name="Zhan B."/>
            <person name="Aroian R.V."/>
            <person name="Pafco B."/>
            <person name="Schwarz E.M."/>
        </authorList>
    </citation>
    <scope>NUCLEOTIDE SEQUENCE [LARGE SCALE GENOMIC DNA]</scope>
    <source>
        <strain evidence="1 2">Aroian</strain>
        <tissue evidence="1">Whole animal</tissue>
    </source>
</reference>
<organism evidence="1 2">
    <name type="scientific">Necator americanus</name>
    <name type="common">Human hookworm</name>
    <dbReference type="NCBI Taxonomy" id="51031"/>
    <lineage>
        <taxon>Eukaryota</taxon>
        <taxon>Metazoa</taxon>
        <taxon>Ecdysozoa</taxon>
        <taxon>Nematoda</taxon>
        <taxon>Chromadorea</taxon>
        <taxon>Rhabditida</taxon>
        <taxon>Rhabditina</taxon>
        <taxon>Rhabditomorpha</taxon>
        <taxon>Strongyloidea</taxon>
        <taxon>Ancylostomatidae</taxon>
        <taxon>Bunostominae</taxon>
        <taxon>Necator</taxon>
    </lineage>
</organism>
<evidence type="ECO:0000313" key="2">
    <source>
        <dbReference type="Proteomes" id="UP001303046"/>
    </source>
</evidence>
<gene>
    <name evidence="1" type="primary">Necator_chrV.g18269</name>
    <name evidence="1" type="ORF">RB195_013478</name>
</gene>
<sequence length="96" mass="10935">MMLCVLNTLLSFPEYIGPSLQFPVAAPTFAVGGLRAKIESWVETYEDFIGIEIVKHAQEGVVMWKQELSEAQFARRDKQMEIKSLHSRLKGINPRI</sequence>